<dbReference type="EMBL" id="BSYO01000037">
    <property type="protein sequence ID" value="GMH29949.1"/>
    <property type="molecule type" value="Genomic_DNA"/>
</dbReference>
<name>A0AAD3TIS7_NEPGR</name>
<accession>A0AAD3TIS7</accession>
<dbReference type="AlphaFoldDB" id="A0AAD3TIS7"/>
<sequence>MTRISKSNYFYHEASQRNHPIHYISRARTEETVLKSSVACIRSSASKRQKTAHQACILPATGCITIRGTLDNAASPAGKPQHNLQQNA</sequence>
<proteinExistence type="predicted"/>
<dbReference type="Proteomes" id="UP001279734">
    <property type="component" value="Unassembled WGS sequence"/>
</dbReference>
<keyword evidence="2" id="KW-1185">Reference proteome</keyword>
<protein>
    <submittedName>
        <fullName evidence="1">Uncharacterized protein</fullName>
    </submittedName>
</protein>
<comment type="caution">
    <text evidence="1">The sequence shown here is derived from an EMBL/GenBank/DDBJ whole genome shotgun (WGS) entry which is preliminary data.</text>
</comment>
<reference evidence="1" key="1">
    <citation type="submission" date="2023-05" db="EMBL/GenBank/DDBJ databases">
        <title>Nepenthes gracilis genome sequencing.</title>
        <authorList>
            <person name="Fukushima K."/>
        </authorList>
    </citation>
    <scope>NUCLEOTIDE SEQUENCE</scope>
    <source>
        <strain evidence="1">SING2019-196</strain>
    </source>
</reference>
<organism evidence="1 2">
    <name type="scientific">Nepenthes gracilis</name>
    <name type="common">Slender pitcher plant</name>
    <dbReference type="NCBI Taxonomy" id="150966"/>
    <lineage>
        <taxon>Eukaryota</taxon>
        <taxon>Viridiplantae</taxon>
        <taxon>Streptophyta</taxon>
        <taxon>Embryophyta</taxon>
        <taxon>Tracheophyta</taxon>
        <taxon>Spermatophyta</taxon>
        <taxon>Magnoliopsida</taxon>
        <taxon>eudicotyledons</taxon>
        <taxon>Gunneridae</taxon>
        <taxon>Pentapetalae</taxon>
        <taxon>Caryophyllales</taxon>
        <taxon>Nepenthaceae</taxon>
        <taxon>Nepenthes</taxon>
    </lineage>
</organism>
<evidence type="ECO:0000313" key="1">
    <source>
        <dbReference type="EMBL" id="GMH29949.1"/>
    </source>
</evidence>
<evidence type="ECO:0000313" key="2">
    <source>
        <dbReference type="Proteomes" id="UP001279734"/>
    </source>
</evidence>
<gene>
    <name evidence="1" type="ORF">Nepgr_031792</name>
</gene>